<feature type="signal peptide" evidence="1">
    <location>
        <begin position="1"/>
        <end position="20"/>
    </location>
</feature>
<protein>
    <recommendedName>
        <fullName evidence="4">Lipocalin-like protein</fullName>
    </recommendedName>
</protein>
<dbReference type="OrthoDB" id="1494861at2"/>
<sequence>MRIFSALLLLVLTACGSDPALTDAQVSALEGRWELVEARRDNVKTGVLEGLYFDFGADAAFETNLLAEDTQSGSYQREGEEITTSEVDPALTYEIVALEGNRLLLRSRYQGFLFDFDLERAGPDPADPATEE</sequence>
<evidence type="ECO:0000313" key="2">
    <source>
        <dbReference type="EMBL" id="PPK85778.1"/>
    </source>
</evidence>
<comment type="caution">
    <text evidence="2">The sequence shown here is derived from an EMBL/GenBank/DDBJ whole genome shotgun (WGS) entry which is preliminary data.</text>
</comment>
<evidence type="ECO:0000256" key="1">
    <source>
        <dbReference type="SAM" id="SignalP"/>
    </source>
</evidence>
<gene>
    <name evidence="2" type="ORF">CLV84_2685</name>
</gene>
<dbReference type="EMBL" id="PTJC01000006">
    <property type="protein sequence ID" value="PPK85778.1"/>
    <property type="molecule type" value="Genomic_DNA"/>
</dbReference>
<dbReference type="AlphaFoldDB" id="A0A2S6I3L5"/>
<keyword evidence="3" id="KW-1185">Reference proteome</keyword>
<organism evidence="2 3">
    <name type="scientific">Neolewinella xylanilytica</name>
    <dbReference type="NCBI Taxonomy" id="1514080"/>
    <lineage>
        <taxon>Bacteria</taxon>
        <taxon>Pseudomonadati</taxon>
        <taxon>Bacteroidota</taxon>
        <taxon>Saprospiria</taxon>
        <taxon>Saprospirales</taxon>
        <taxon>Lewinellaceae</taxon>
        <taxon>Neolewinella</taxon>
    </lineage>
</organism>
<name>A0A2S6I3L5_9BACT</name>
<dbReference type="RefSeq" id="WP_146088804.1">
    <property type="nucleotide sequence ID" value="NZ_PTJC01000006.1"/>
</dbReference>
<dbReference type="PROSITE" id="PS51257">
    <property type="entry name" value="PROKAR_LIPOPROTEIN"/>
    <property type="match status" value="1"/>
</dbReference>
<evidence type="ECO:0008006" key="4">
    <source>
        <dbReference type="Google" id="ProtNLM"/>
    </source>
</evidence>
<keyword evidence="1" id="KW-0732">Signal</keyword>
<accession>A0A2S6I3L5</accession>
<evidence type="ECO:0000313" key="3">
    <source>
        <dbReference type="Proteomes" id="UP000237662"/>
    </source>
</evidence>
<dbReference type="Proteomes" id="UP000237662">
    <property type="component" value="Unassembled WGS sequence"/>
</dbReference>
<proteinExistence type="predicted"/>
<feature type="chain" id="PRO_5015652151" description="Lipocalin-like protein" evidence="1">
    <location>
        <begin position="21"/>
        <end position="132"/>
    </location>
</feature>
<reference evidence="2 3" key="1">
    <citation type="submission" date="2018-02" db="EMBL/GenBank/DDBJ databases">
        <title>Genomic Encyclopedia of Archaeal and Bacterial Type Strains, Phase II (KMG-II): from individual species to whole genera.</title>
        <authorList>
            <person name="Goeker M."/>
        </authorList>
    </citation>
    <scope>NUCLEOTIDE SEQUENCE [LARGE SCALE GENOMIC DNA]</scope>
    <source>
        <strain evidence="2 3">DSM 29526</strain>
    </source>
</reference>